<dbReference type="Gene3D" id="3.50.50.60">
    <property type="entry name" value="FAD/NAD(P)-binding domain"/>
    <property type="match status" value="1"/>
</dbReference>
<keyword evidence="4" id="KW-1185">Reference proteome</keyword>
<dbReference type="AlphaFoldDB" id="A0A8H3EII9"/>
<dbReference type="GO" id="GO:0005770">
    <property type="term" value="C:late endosome"/>
    <property type="evidence" value="ECO:0007669"/>
    <property type="project" value="TreeGrafter"/>
</dbReference>
<reference evidence="3" key="1">
    <citation type="submission" date="2021-03" db="EMBL/GenBank/DDBJ databases">
        <authorList>
            <person name="Tagirdzhanova G."/>
        </authorList>
    </citation>
    <scope>NUCLEOTIDE SEQUENCE</scope>
</reference>
<dbReference type="InterPro" id="IPR006076">
    <property type="entry name" value="FAD-dep_OxRdtase"/>
</dbReference>
<keyword evidence="1" id="KW-0812">Transmembrane</keyword>
<dbReference type="Pfam" id="PF01266">
    <property type="entry name" value="DAO"/>
    <property type="match status" value="1"/>
</dbReference>
<sequence length="401" mass="43653">MDSVSDSRHVVIIGGGIIGCCIAYYITRHPSYDPDIHTVTLLEASQLAGGSSGKAGGLVATWADPQCIAPLSHRLHTELSEEHDGGRRWGYRRVNCADVDAMGDAVGHVNTERDGSQFHPHATSAPKLTDLPPGLDWILPGSITSYTELGTPENTGQVHPYLFTTSIASLAEQRGVKIILGSVKKINYSQDGRKAESVTYMLKHTSEMHKLSATDIVIATGPWTKYVYPAAPIKESRNHSIVVRPAKPTSAYVLFPELQPKVPQKRIPPEIYSRPDGTIYSCGPSDEDVPLPETSDLVQVNQEACDTIYNDIRSISDEIRDGEVLIKQACYRPIVQGRNRDIGPLVGPTGIQSLWLAAGHDSWGIQNGPATGMVMSEMLFEGKVRSADVTSLDPRRVLNVP</sequence>
<feature type="transmembrane region" description="Helical" evidence="1">
    <location>
        <begin position="9"/>
        <end position="27"/>
    </location>
</feature>
<evidence type="ECO:0000313" key="3">
    <source>
        <dbReference type="EMBL" id="CAF9904652.1"/>
    </source>
</evidence>
<keyword evidence="1" id="KW-0472">Membrane</keyword>
<comment type="caution">
    <text evidence="3">The sequence shown here is derived from an EMBL/GenBank/DDBJ whole genome shotgun (WGS) entry which is preliminary data.</text>
</comment>
<accession>A0A8H3EII9</accession>
<organism evidence="3 4">
    <name type="scientific">Imshaugia aleurites</name>
    <dbReference type="NCBI Taxonomy" id="172621"/>
    <lineage>
        <taxon>Eukaryota</taxon>
        <taxon>Fungi</taxon>
        <taxon>Dikarya</taxon>
        <taxon>Ascomycota</taxon>
        <taxon>Pezizomycotina</taxon>
        <taxon>Lecanoromycetes</taxon>
        <taxon>OSLEUM clade</taxon>
        <taxon>Lecanoromycetidae</taxon>
        <taxon>Lecanorales</taxon>
        <taxon>Lecanorineae</taxon>
        <taxon>Parmeliaceae</taxon>
        <taxon>Imshaugia</taxon>
    </lineage>
</organism>
<evidence type="ECO:0000259" key="2">
    <source>
        <dbReference type="Pfam" id="PF01266"/>
    </source>
</evidence>
<dbReference type="Gene3D" id="3.30.9.10">
    <property type="entry name" value="D-Amino Acid Oxidase, subunit A, domain 2"/>
    <property type="match status" value="1"/>
</dbReference>
<evidence type="ECO:0000256" key="1">
    <source>
        <dbReference type="SAM" id="Phobius"/>
    </source>
</evidence>
<keyword evidence="1" id="KW-1133">Transmembrane helix</keyword>
<protein>
    <recommendedName>
        <fullName evidence="2">FAD dependent oxidoreductase domain-containing protein</fullName>
    </recommendedName>
</protein>
<dbReference type="Proteomes" id="UP000664534">
    <property type="component" value="Unassembled WGS sequence"/>
</dbReference>
<dbReference type="InterPro" id="IPR036188">
    <property type="entry name" value="FAD/NAD-bd_sf"/>
</dbReference>
<proteinExistence type="predicted"/>
<dbReference type="PANTHER" id="PTHR13847">
    <property type="entry name" value="SARCOSINE DEHYDROGENASE-RELATED"/>
    <property type="match status" value="1"/>
</dbReference>
<dbReference type="GO" id="GO:0042147">
    <property type="term" value="P:retrograde transport, endosome to Golgi"/>
    <property type="evidence" value="ECO:0007669"/>
    <property type="project" value="TreeGrafter"/>
</dbReference>
<dbReference type="PANTHER" id="PTHR13847:SF150">
    <property type="entry name" value="OXIDOREDUCTASE TDA3-RELATED"/>
    <property type="match status" value="1"/>
</dbReference>
<gene>
    <name evidence="3" type="ORF">IMSHALPRED_000134</name>
</gene>
<evidence type="ECO:0000313" key="4">
    <source>
        <dbReference type="Proteomes" id="UP000664534"/>
    </source>
</evidence>
<feature type="domain" description="FAD dependent oxidoreductase" evidence="2">
    <location>
        <begin position="9"/>
        <end position="378"/>
    </location>
</feature>
<dbReference type="EMBL" id="CAJPDT010000001">
    <property type="protein sequence ID" value="CAF9904652.1"/>
    <property type="molecule type" value="Genomic_DNA"/>
</dbReference>
<dbReference type="OrthoDB" id="498204at2759"/>
<dbReference type="SUPFAM" id="SSF51905">
    <property type="entry name" value="FAD/NAD(P)-binding domain"/>
    <property type="match status" value="1"/>
</dbReference>
<name>A0A8H3EII9_9LECA</name>
<dbReference type="GO" id="GO:0005829">
    <property type="term" value="C:cytosol"/>
    <property type="evidence" value="ECO:0007669"/>
    <property type="project" value="GOC"/>
</dbReference>